<dbReference type="KEGG" id="mrr:Moror_16304"/>
<name>V2YH18_MONRO</name>
<dbReference type="PANTHER" id="PTHR10218:SF360">
    <property type="entry name" value="GUANINE NUCLEOTIDE-BINDING PROTEIN SUBUNIT ALPHA HOMOLOG"/>
    <property type="match status" value="1"/>
</dbReference>
<dbReference type="EMBL" id="AWSO01000388">
    <property type="protein sequence ID" value="ESK90999.1"/>
    <property type="molecule type" value="Genomic_DNA"/>
</dbReference>
<evidence type="ECO:0000256" key="7">
    <source>
        <dbReference type="SAM" id="MobiDB-lite"/>
    </source>
</evidence>
<dbReference type="SMART" id="SM00275">
    <property type="entry name" value="G_alpha"/>
    <property type="match status" value="1"/>
</dbReference>
<dbReference type="AlphaFoldDB" id="V2YH18"/>
<dbReference type="InterPro" id="IPR027417">
    <property type="entry name" value="P-loop_NTPase"/>
</dbReference>
<dbReference type="InterPro" id="IPR001019">
    <property type="entry name" value="Gprotein_alpha_su"/>
</dbReference>
<dbReference type="PRINTS" id="PR00318">
    <property type="entry name" value="GPROTEINA"/>
</dbReference>
<dbReference type="SUPFAM" id="SSF52540">
    <property type="entry name" value="P-loop containing nucleoside triphosphate hydrolases"/>
    <property type="match status" value="1"/>
</dbReference>
<feature type="binding site" evidence="6">
    <location>
        <position position="310"/>
    </location>
    <ligand>
        <name>Mg(2+)</name>
        <dbReference type="ChEBI" id="CHEBI:18420"/>
    </ligand>
</feature>
<reference evidence="8 9" key="1">
    <citation type="journal article" date="2014" name="BMC Genomics">
        <title>Genome and secretome analysis of the hemibiotrophic fungal pathogen, Moniliophthora roreri, which causes frosty pod rot disease of cacao: mechanisms of the biotrophic and necrotrophic phases.</title>
        <authorList>
            <person name="Meinhardt L.W."/>
            <person name="Costa G.G.L."/>
            <person name="Thomazella D.P.T."/>
            <person name="Teixeira P.J.P.L."/>
            <person name="Carazzolle M.F."/>
            <person name="Schuster S.C."/>
            <person name="Carlson J.E."/>
            <person name="Guiltinan M.J."/>
            <person name="Mieczkowski P."/>
            <person name="Farmer A."/>
            <person name="Ramaraj T."/>
            <person name="Crozier J."/>
            <person name="Davis R.E."/>
            <person name="Shao J."/>
            <person name="Melnick R.L."/>
            <person name="Pereira G.A.G."/>
            <person name="Bailey B.A."/>
        </authorList>
    </citation>
    <scope>NUCLEOTIDE SEQUENCE [LARGE SCALE GENOMIC DNA]</scope>
    <source>
        <strain evidence="8 9">MCA 2997</strain>
    </source>
</reference>
<dbReference type="Proteomes" id="UP000017559">
    <property type="component" value="Unassembled WGS sequence"/>
</dbReference>
<dbReference type="GO" id="GO:0005525">
    <property type="term" value="F:GTP binding"/>
    <property type="evidence" value="ECO:0007669"/>
    <property type="project" value="UniProtKB-KW"/>
</dbReference>
<keyword evidence="9" id="KW-1185">Reference proteome</keyword>
<organism evidence="8 9">
    <name type="scientific">Moniliophthora roreri (strain MCA 2997)</name>
    <name type="common">Cocoa frosty pod rot fungus</name>
    <name type="synonym">Crinipellis roreri</name>
    <dbReference type="NCBI Taxonomy" id="1381753"/>
    <lineage>
        <taxon>Eukaryota</taxon>
        <taxon>Fungi</taxon>
        <taxon>Dikarya</taxon>
        <taxon>Basidiomycota</taxon>
        <taxon>Agaricomycotina</taxon>
        <taxon>Agaricomycetes</taxon>
        <taxon>Agaricomycetidae</taxon>
        <taxon>Agaricales</taxon>
        <taxon>Marasmiineae</taxon>
        <taxon>Marasmiaceae</taxon>
        <taxon>Moniliophthora</taxon>
    </lineage>
</organism>
<keyword evidence="4" id="KW-0807">Transducer</keyword>
<evidence type="ECO:0000256" key="2">
    <source>
        <dbReference type="ARBA" id="ARBA00022741"/>
    </source>
</evidence>
<dbReference type="GO" id="GO:0005737">
    <property type="term" value="C:cytoplasm"/>
    <property type="evidence" value="ECO:0007669"/>
    <property type="project" value="TreeGrafter"/>
</dbReference>
<evidence type="ECO:0000313" key="8">
    <source>
        <dbReference type="EMBL" id="ESK90999.1"/>
    </source>
</evidence>
<dbReference type="GO" id="GO:0007188">
    <property type="term" value="P:adenylate cyclase-modulating G protein-coupled receptor signaling pathway"/>
    <property type="evidence" value="ECO:0007669"/>
    <property type="project" value="TreeGrafter"/>
</dbReference>
<sequence length="492" mass="55602">MPVAKSRRSISDDDPLTRAMAPPPDETPEQREQRLQREKEARERSEAIDNEINQQRLAEKREQAPVKVLLLGQSESGKTTTLKNFQLISSPKAFRAEKPLWRAIIQLNVTRSIRIILEAMSQALAQSSNSSPTLTSSRPASPNLSGSSTLPSTTLPTLNAEHMKLKIRLSPLLQVEEALWRKLSPSSPPDAMPTHLSSVTNLPHHGRQREGAVYSVSGWKGAFSKLLTGRNSMDSQNIDFDNPDDPGTILHYCAQDMIRLWNDPVIQQLLAALSLRLEDMPGFFLDSLERVTALKYIPTDDDILRARLKTIGVSEHRFHLKAGNMLSRDWRVFDVGGARSLVPAWVPFFDDMNAIIFLAPLSCFDQSLAEDNTVNRLEDSILLWRHIVQHKLLTKTELILFLNKCDILKAKLESGIQFSKWVISYGDRPNTFESTSNYMRKKFGTIHKQLSATPRIFYCHFTSVTDVKSTFQILENVKDLIVRKNLSGSHLV</sequence>
<proteinExistence type="predicted"/>
<dbReference type="GO" id="GO:0005834">
    <property type="term" value="C:heterotrimeric G-protein complex"/>
    <property type="evidence" value="ECO:0007669"/>
    <property type="project" value="TreeGrafter"/>
</dbReference>
<dbReference type="GO" id="GO:0046872">
    <property type="term" value="F:metal ion binding"/>
    <property type="evidence" value="ECO:0007669"/>
    <property type="project" value="UniProtKB-KW"/>
</dbReference>
<dbReference type="SUPFAM" id="SSF47895">
    <property type="entry name" value="Transducin (alpha subunit), insertion domain"/>
    <property type="match status" value="1"/>
</dbReference>
<keyword evidence="3 5" id="KW-0342">GTP-binding</keyword>
<evidence type="ECO:0000256" key="6">
    <source>
        <dbReference type="PIRSR" id="PIRSR601019-2"/>
    </source>
</evidence>
<dbReference type="OrthoDB" id="5817230at2759"/>
<evidence type="ECO:0000256" key="1">
    <source>
        <dbReference type="ARBA" id="ARBA00022723"/>
    </source>
</evidence>
<comment type="caution">
    <text evidence="8">The sequence shown here is derived from an EMBL/GenBank/DDBJ whole genome shotgun (WGS) entry which is preliminary data.</text>
</comment>
<keyword evidence="2 5" id="KW-0547">Nucleotide-binding</keyword>
<dbReference type="PROSITE" id="PS51882">
    <property type="entry name" value="G_ALPHA"/>
    <property type="match status" value="1"/>
</dbReference>
<dbReference type="InterPro" id="IPR011025">
    <property type="entry name" value="GproteinA_insert"/>
</dbReference>
<dbReference type="GO" id="GO:0031683">
    <property type="term" value="F:G-protein beta/gamma-subunit complex binding"/>
    <property type="evidence" value="ECO:0007669"/>
    <property type="project" value="InterPro"/>
</dbReference>
<accession>V2YH18</accession>
<protein>
    <submittedName>
        <fullName evidence="8">Guanine nucleotide-binding protein alpha-4 subunit</fullName>
    </submittedName>
</protein>
<feature type="compositionally biased region" description="Basic and acidic residues" evidence="7">
    <location>
        <begin position="28"/>
        <end position="47"/>
    </location>
</feature>
<evidence type="ECO:0000256" key="4">
    <source>
        <dbReference type="ARBA" id="ARBA00023224"/>
    </source>
</evidence>
<dbReference type="HOGENOM" id="CLU_014184_1_1_1"/>
<feature type="region of interest" description="Disordered" evidence="7">
    <location>
        <begin position="1"/>
        <end position="59"/>
    </location>
</feature>
<keyword evidence="6" id="KW-0460">Magnesium</keyword>
<dbReference type="FunFam" id="3.40.50.300:FF:000692">
    <property type="entry name" value="Guanine nucleotide-binding protein subunit alpha"/>
    <property type="match status" value="1"/>
</dbReference>
<dbReference type="Pfam" id="PF00503">
    <property type="entry name" value="G-alpha"/>
    <property type="match status" value="1"/>
</dbReference>
<keyword evidence="1 6" id="KW-0479">Metal-binding</keyword>
<feature type="binding site" evidence="5">
    <location>
        <begin position="403"/>
        <end position="406"/>
    </location>
    <ligand>
        <name>GTP</name>
        <dbReference type="ChEBI" id="CHEBI:37565"/>
    </ligand>
</feature>
<evidence type="ECO:0000256" key="5">
    <source>
        <dbReference type="PIRSR" id="PIRSR601019-1"/>
    </source>
</evidence>
<dbReference type="GO" id="GO:0001664">
    <property type="term" value="F:G protein-coupled receptor binding"/>
    <property type="evidence" value="ECO:0007669"/>
    <property type="project" value="TreeGrafter"/>
</dbReference>
<evidence type="ECO:0000256" key="3">
    <source>
        <dbReference type="ARBA" id="ARBA00023134"/>
    </source>
</evidence>
<evidence type="ECO:0000313" key="9">
    <source>
        <dbReference type="Proteomes" id="UP000017559"/>
    </source>
</evidence>
<dbReference type="STRING" id="1381753.V2YH18"/>
<dbReference type="GO" id="GO:0003924">
    <property type="term" value="F:GTPase activity"/>
    <property type="evidence" value="ECO:0007669"/>
    <property type="project" value="InterPro"/>
</dbReference>
<dbReference type="Gene3D" id="3.40.50.300">
    <property type="entry name" value="P-loop containing nucleotide triphosphate hydrolases"/>
    <property type="match status" value="2"/>
</dbReference>
<feature type="region of interest" description="Disordered" evidence="7">
    <location>
        <begin position="127"/>
        <end position="155"/>
    </location>
</feature>
<feature type="binding site" evidence="5">
    <location>
        <begin position="304"/>
        <end position="310"/>
    </location>
    <ligand>
        <name>GTP</name>
        <dbReference type="ChEBI" id="CHEBI:37565"/>
    </ligand>
</feature>
<dbReference type="PANTHER" id="PTHR10218">
    <property type="entry name" value="GTP-BINDING PROTEIN ALPHA SUBUNIT"/>
    <property type="match status" value="1"/>
</dbReference>
<gene>
    <name evidence="8" type="ORF">Moror_16304</name>
</gene>